<feature type="transmembrane region" description="Helical" evidence="7">
    <location>
        <begin position="125"/>
        <end position="144"/>
    </location>
</feature>
<dbReference type="GO" id="GO:0016020">
    <property type="term" value="C:membrane"/>
    <property type="evidence" value="ECO:0007669"/>
    <property type="project" value="UniProtKB-SubCell"/>
</dbReference>
<dbReference type="InterPro" id="IPR036259">
    <property type="entry name" value="MFS_trans_sf"/>
</dbReference>
<evidence type="ECO:0000256" key="7">
    <source>
        <dbReference type="SAM" id="Phobius"/>
    </source>
</evidence>
<dbReference type="OrthoDB" id="2985014at2759"/>
<dbReference type="SUPFAM" id="SSF103473">
    <property type="entry name" value="MFS general substrate transporter"/>
    <property type="match status" value="1"/>
</dbReference>
<organism evidence="8 9">
    <name type="scientific">Scleroderma citrinum Foug A</name>
    <dbReference type="NCBI Taxonomy" id="1036808"/>
    <lineage>
        <taxon>Eukaryota</taxon>
        <taxon>Fungi</taxon>
        <taxon>Dikarya</taxon>
        <taxon>Basidiomycota</taxon>
        <taxon>Agaricomycotina</taxon>
        <taxon>Agaricomycetes</taxon>
        <taxon>Agaricomycetidae</taxon>
        <taxon>Boletales</taxon>
        <taxon>Sclerodermatineae</taxon>
        <taxon>Sclerodermataceae</taxon>
        <taxon>Scleroderma</taxon>
    </lineage>
</organism>
<dbReference type="PANTHER" id="PTHR43791:SF6">
    <property type="entry name" value="TRANSPORTER, PUTATIVE (AFU_ORTHOLOGUE AFUA_1G16690)-RELATED"/>
    <property type="match status" value="1"/>
</dbReference>
<dbReference type="FunFam" id="1.20.1250.20:FF:000057">
    <property type="entry name" value="MFS general substrate transporter"/>
    <property type="match status" value="1"/>
</dbReference>
<evidence type="ECO:0000256" key="3">
    <source>
        <dbReference type="ARBA" id="ARBA00022692"/>
    </source>
</evidence>
<evidence type="ECO:0000256" key="6">
    <source>
        <dbReference type="SAM" id="MobiDB-lite"/>
    </source>
</evidence>
<keyword evidence="4 7" id="KW-1133">Transmembrane helix</keyword>
<feature type="transmembrane region" description="Helical" evidence="7">
    <location>
        <begin position="150"/>
        <end position="172"/>
    </location>
</feature>
<evidence type="ECO:0000256" key="1">
    <source>
        <dbReference type="ARBA" id="ARBA00004141"/>
    </source>
</evidence>
<evidence type="ECO:0008006" key="10">
    <source>
        <dbReference type="Google" id="ProtNLM"/>
    </source>
</evidence>
<gene>
    <name evidence="8" type="ORF">SCLCIDRAFT_145071</name>
</gene>
<dbReference type="InParanoid" id="A0A0C3CPY2"/>
<keyword evidence="5 7" id="KW-0472">Membrane</keyword>
<reference evidence="9" key="2">
    <citation type="submission" date="2015-01" db="EMBL/GenBank/DDBJ databases">
        <title>Evolutionary Origins and Diversification of the Mycorrhizal Mutualists.</title>
        <authorList>
            <consortium name="DOE Joint Genome Institute"/>
            <consortium name="Mycorrhizal Genomics Consortium"/>
            <person name="Kohler A."/>
            <person name="Kuo A."/>
            <person name="Nagy L.G."/>
            <person name="Floudas D."/>
            <person name="Copeland A."/>
            <person name="Barry K.W."/>
            <person name="Cichocki N."/>
            <person name="Veneault-Fourrey C."/>
            <person name="LaButti K."/>
            <person name="Lindquist E.A."/>
            <person name="Lipzen A."/>
            <person name="Lundell T."/>
            <person name="Morin E."/>
            <person name="Murat C."/>
            <person name="Riley R."/>
            <person name="Ohm R."/>
            <person name="Sun H."/>
            <person name="Tunlid A."/>
            <person name="Henrissat B."/>
            <person name="Grigoriev I.V."/>
            <person name="Hibbett D.S."/>
            <person name="Martin F."/>
        </authorList>
    </citation>
    <scope>NUCLEOTIDE SEQUENCE [LARGE SCALE GENOMIC DNA]</scope>
    <source>
        <strain evidence="9">Foug A</strain>
    </source>
</reference>
<accession>A0A0C3CPY2</accession>
<dbReference type="PANTHER" id="PTHR43791">
    <property type="entry name" value="PERMEASE-RELATED"/>
    <property type="match status" value="1"/>
</dbReference>
<dbReference type="EMBL" id="KN822371">
    <property type="protein sequence ID" value="KIM50595.1"/>
    <property type="molecule type" value="Genomic_DNA"/>
</dbReference>
<dbReference type="Pfam" id="PF07690">
    <property type="entry name" value="MFS_1"/>
    <property type="match status" value="1"/>
</dbReference>
<feature type="transmembrane region" description="Helical" evidence="7">
    <location>
        <begin position="287"/>
        <end position="309"/>
    </location>
</feature>
<name>A0A0C3CPY2_9AGAM</name>
<feature type="region of interest" description="Disordered" evidence="6">
    <location>
        <begin position="1"/>
        <end position="24"/>
    </location>
</feature>
<dbReference type="STRING" id="1036808.A0A0C3CPY2"/>
<feature type="transmembrane region" description="Helical" evidence="7">
    <location>
        <begin position="321"/>
        <end position="340"/>
    </location>
</feature>
<keyword evidence="9" id="KW-1185">Reference proteome</keyword>
<evidence type="ECO:0000256" key="5">
    <source>
        <dbReference type="ARBA" id="ARBA00023136"/>
    </source>
</evidence>
<evidence type="ECO:0000313" key="9">
    <source>
        <dbReference type="Proteomes" id="UP000053989"/>
    </source>
</evidence>
<evidence type="ECO:0000313" key="8">
    <source>
        <dbReference type="EMBL" id="KIM50595.1"/>
    </source>
</evidence>
<feature type="transmembrane region" description="Helical" evidence="7">
    <location>
        <begin position="443"/>
        <end position="461"/>
    </location>
</feature>
<dbReference type="GO" id="GO:0022857">
    <property type="term" value="F:transmembrane transporter activity"/>
    <property type="evidence" value="ECO:0007669"/>
    <property type="project" value="InterPro"/>
</dbReference>
<feature type="transmembrane region" description="Helical" evidence="7">
    <location>
        <begin position="184"/>
        <end position="208"/>
    </location>
</feature>
<feature type="transmembrane region" description="Helical" evidence="7">
    <location>
        <begin position="379"/>
        <end position="399"/>
    </location>
</feature>
<feature type="transmembrane region" description="Helical" evidence="7">
    <location>
        <begin position="220"/>
        <end position="240"/>
    </location>
</feature>
<evidence type="ECO:0000256" key="4">
    <source>
        <dbReference type="ARBA" id="ARBA00022989"/>
    </source>
</evidence>
<dbReference type="Gene3D" id="1.20.1250.20">
    <property type="entry name" value="MFS general substrate transporter like domains"/>
    <property type="match status" value="2"/>
</dbReference>
<feature type="transmembrane region" description="Helical" evidence="7">
    <location>
        <begin position="352"/>
        <end position="373"/>
    </location>
</feature>
<keyword evidence="2" id="KW-0813">Transport</keyword>
<feature type="compositionally biased region" description="Acidic residues" evidence="6">
    <location>
        <begin position="13"/>
        <end position="24"/>
    </location>
</feature>
<reference evidence="8 9" key="1">
    <citation type="submission" date="2014-04" db="EMBL/GenBank/DDBJ databases">
        <authorList>
            <consortium name="DOE Joint Genome Institute"/>
            <person name="Kuo A."/>
            <person name="Kohler A."/>
            <person name="Nagy L.G."/>
            <person name="Floudas D."/>
            <person name="Copeland A."/>
            <person name="Barry K.W."/>
            <person name="Cichocki N."/>
            <person name="Veneault-Fourrey C."/>
            <person name="LaButti K."/>
            <person name="Lindquist E.A."/>
            <person name="Lipzen A."/>
            <person name="Lundell T."/>
            <person name="Morin E."/>
            <person name="Murat C."/>
            <person name="Sun H."/>
            <person name="Tunlid A."/>
            <person name="Henrissat B."/>
            <person name="Grigoriev I.V."/>
            <person name="Hibbett D.S."/>
            <person name="Martin F."/>
            <person name="Nordberg H.P."/>
            <person name="Cantor M.N."/>
            <person name="Hua S.X."/>
        </authorList>
    </citation>
    <scope>NUCLEOTIDE SEQUENCE [LARGE SCALE GENOMIC DNA]</scope>
    <source>
        <strain evidence="8 9">Foug A</strain>
    </source>
</reference>
<protein>
    <recommendedName>
        <fullName evidence="10">Major facilitator superfamily (MFS) profile domain-containing protein</fullName>
    </recommendedName>
</protein>
<proteinExistence type="predicted"/>
<dbReference type="AlphaFoldDB" id="A0A0C3CPY2"/>
<dbReference type="Proteomes" id="UP000053989">
    <property type="component" value="Unassembled WGS sequence"/>
</dbReference>
<feature type="transmembrane region" description="Helical" evidence="7">
    <location>
        <begin position="411"/>
        <end position="431"/>
    </location>
</feature>
<dbReference type="InterPro" id="IPR011701">
    <property type="entry name" value="MFS"/>
</dbReference>
<sequence>MSSRTSTDRLLPDDAEISSDAEEDGAFTSVANDHDVDDIFGGPEKRKIVEKALLRKLDVRVSFLLFISIMNYVDRSNVASARLKGLEEDLHMTGRQFNTLISIMYVGYVLSQIPSNMFLNQLRRPSVYLSTCIFFWGIFSLTIGHYRAVLISRFFLGFTEAVYYPGILFMLSRWYKRHELGLRMAYFSCGNAFSKALGSLIASGIFATMDGKLGYAGWRWLFFMEGGLTCAIAVAGFYMIPDFPTTPASWLTDEEQMLAQRRMVEDLHGVEKRAMQKSGLVEAFSDWTVWWLGLSKAVLTVGLSFGNYFPTLAATMGYSPSVSLLLCAPPWILGVVSSFVISRHSDATKDRFWHVTGPIFVGIIGFAIGMLTMNTAARYLSLIFIAQSWVSFIIMLAWVSNSVPESSSKRAVVIAFVNASTGVANIGASYLWPASWGPSYSKSYFFCILAFLISIIMLWVYRLHLTRLNKKAEINERTFGLPKGFRYIT</sequence>
<keyword evidence="3 7" id="KW-0812">Transmembrane</keyword>
<comment type="subcellular location">
    <subcellularLocation>
        <location evidence="1">Membrane</location>
        <topology evidence="1">Multi-pass membrane protein</topology>
    </subcellularLocation>
</comment>
<feature type="compositionally biased region" description="Basic and acidic residues" evidence="6">
    <location>
        <begin position="1"/>
        <end position="12"/>
    </location>
</feature>
<evidence type="ECO:0000256" key="2">
    <source>
        <dbReference type="ARBA" id="ARBA00022448"/>
    </source>
</evidence>
<dbReference type="HOGENOM" id="CLU_001265_0_6_1"/>